<keyword evidence="2 4" id="KW-0863">Zinc-finger</keyword>
<reference evidence="7" key="1">
    <citation type="submission" date="2014-11" db="EMBL/GenBank/DDBJ databases">
        <authorList>
            <person name="Otto D Thomas"/>
            <person name="Naeem Raeece"/>
        </authorList>
    </citation>
    <scope>NUCLEOTIDE SEQUENCE</scope>
</reference>
<feature type="region of interest" description="Disordered" evidence="5">
    <location>
        <begin position="1"/>
        <end position="45"/>
    </location>
</feature>
<gene>
    <name evidence="7" type="ORF">Cvel_22850</name>
</gene>
<evidence type="ECO:0000256" key="2">
    <source>
        <dbReference type="ARBA" id="ARBA00022771"/>
    </source>
</evidence>
<feature type="compositionally biased region" description="Basic and acidic residues" evidence="5">
    <location>
        <begin position="1"/>
        <end position="16"/>
    </location>
</feature>
<dbReference type="Gene3D" id="6.10.140.2220">
    <property type="match status" value="1"/>
</dbReference>
<evidence type="ECO:0000256" key="5">
    <source>
        <dbReference type="SAM" id="MobiDB-lite"/>
    </source>
</evidence>
<organism evidence="7">
    <name type="scientific">Chromera velia CCMP2878</name>
    <dbReference type="NCBI Taxonomy" id="1169474"/>
    <lineage>
        <taxon>Eukaryota</taxon>
        <taxon>Sar</taxon>
        <taxon>Alveolata</taxon>
        <taxon>Colpodellida</taxon>
        <taxon>Chromeraceae</taxon>
        <taxon>Chromera</taxon>
    </lineage>
</organism>
<accession>A0A0G4GPT6</accession>
<evidence type="ECO:0000259" key="6">
    <source>
        <dbReference type="PROSITE" id="PS50865"/>
    </source>
</evidence>
<evidence type="ECO:0000256" key="4">
    <source>
        <dbReference type="PROSITE-ProRule" id="PRU00134"/>
    </source>
</evidence>
<dbReference type="InterPro" id="IPR002893">
    <property type="entry name" value="Znf_MYND"/>
</dbReference>
<evidence type="ECO:0000256" key="3">
    <source>
        <dbReference type="ARBA" id="ARBA00022833"/>
    </source>
</evidence>
<dbReference type="PROSITE" id="PS50865">
    <property type="entry name" value="ZF_MYND_2"/>
    <property type="match status" value="1"/>
</dbReference>
<sequence length="94" mass="10881">MTKHVETYEKEEKGKEEEGEEEEEDTDEREEEVVDNEEENEGKNEERCAACGIGGAESRLLKCSGCLRVKYCSKVCQKRHWTDHRPDCDISLRA</sequence>
<dbReference type="AlphaFoldDB" id="A0A0G4GPT6"/>
<dbReference type="EMBL" id="CDMZ01001426">
    <property type="protein sequence ID" value="CEM32383.1"/>
    <property type="molecule type" value="Genomic_DNA"/>
</dbReference>
<keyword evidence="3" id="KW-0862">Zinc</keyword>
<dbReference type="Pfam" id="PF01753">
    <property type="entry name" value="zf-MYND"/>
    <property type="match status" value="1"/>
</dbReference>
<name>A0A0G4GPT6_9ALVE</name>
<evidence type="ECO:0000313" key="7">
    <source>
        <dbReference type="EMBL" id="CEM32383.1"/>
    </source>
</evidence>
<feature type="compositionally biased region" description="Acidic residues" evidence="5">
    <location>
        <begin position="17"/>
        <end position="40"/>
    </location>
</feature>
<feature type="domain" description="MYND-type" evidence="6">
    <location>
        <begin position="48"/>
        <end position="88"/>
    </location>
</feature>
<evidence type="ECO:0000256" key="1">
    <source>
        <dbReference type="ARBA" id="ARBA00022723"/>
    </source>
</evidence>
<dbReference type="VEuPathDB" id="CryptoDB:Cvel_22850"/>
<proteinExistence type="predicted"/>
<dbReference type="PROSITE" id="PS01360">
    <property type="entry name" value="ZF_MYND_1"/>
    <property type="match status" value="1"/>
</dbReference>
<keyword evidence="1" id="KW-0479">Metal-binding</keyword>
<dbReference type="SUPFAM" id="SSF144232">
    <property type="entry name" value="HIT/MYND zinc finger-like"/>
    <property type="match status" value="1"/>
</dbReference>
<protein>
    <recommendedName>
        <fullName evidence="6">MYND-type domain-containing protein</fullName>
    </recommendedName>
</protein>
<dbReference type="GO" id="GO:0008270">
    <property type="term" value="F:zinc ion binding"/>
    <property type="evidence" value="ECO:0007669"/>
    <property type="project" value="UniProtKB-KW"/>
</dbReference>